<evidence type="ECO:0000313" key="3">
    <source>
        <dbReference type="EMBL" id="CAH2091433.1"/>
    </source>
</evidence>
<organism evidence="3 4">
    <name type="scientific">Euphydryas editha</name>
    <name type="common">Edith's checkerspot</name>
    <dbReference type="NCBI Taxonomy" id="104508"/>
    <lineage>
        <taxon>Eukaryota</taxon>
        <taxon>Metazoa</taxon>
        <taxon>Ecdysozoa</taxon>
        <taxon>Arthropoda</taxon>
        <taxon>Hexapoda</taxon>
        <taxon>Insecta</taxon>
        <taxon>Pterygota</taxon>
        <taxon>Neoptera</taxon>
        <taxon>Endopterygota</taxon>
        <taxon>Lepidoptera</taxon>
        <taxon>Glossata</taxon>
        <taxon>Ditrysia</taxon>
        <taxon>Papilionoidea</taxon>
        <taxon>Nymphalidae</taxon>
        <taxon>Nymphalinae</taxon>
        <taxon>Euphydryas</taxon>
    </lineage>
</organism>
<keyword evidence="4" id="KW-1185">Reference proteome</keyword>
<evidence type="ECO:0000313" key="4">
    <source>
        <dbReference type="Proteomes" id="UP001153954"/>
    </source>
</evidence>
<name>A0AAU9TX62_EUPED</name>
<comment type="caution">
    <text evidence="3">The sequence shown here is derived from an EMBL/GenBank/DDBJ whole genome shotgun (WGS) entry which is preliminary data.</text>
</comment>
<feature type="coiled-coil region" evidence="1">
    <location>
        <begin position="93"/>
        <end position="141"/>
    </location>
</feature>
<evidence type="ECO:0000256" key="1">
    <source>
        <dbReference type="SAM" id="Coils"/>
    </source>
</evidence>
<accession>A0AAU9TX62</accession>
<evidence type="ECO:0000256" key="2">
    <source>
        <dbReference type="SAM" id="MobiDB-lite"/>
    </source>
</evidence>
<reference evidence="3" key="1">
    <citation type="submission" date="2022-03" db="EMBL/GenBank/DDBJ databases">
        <authorList>
            <person name="Tunstrom K."/>
        </authorList>
    </citation>
    <scope>NUCLEOTIDE SEQUENCE</scope>
</reference>
<dbReference type="Proteomes" id="UP001153954">
    <property type="component" value="Unassembled WGS sequence"/>
</dbReference>
<protein>
    <submittedName>
        <fullName evidence="3">Uncharacterized protein</fullName>
    </submittedName>
</protein>
<dbReference type="AlphaFoldDB" id="A0AAU9TX62"/>
<sequence>MSLQQRTPPSNILISGSESVSGSVPNLSAYDDEDSYINVNPRKRKERTEIFNYQKDQQNFHREIMSLLEKFGQTQNENLIMIKEEIHTIKNEIKIIQSSNEKLIQQLNQINLEIEKMKLNYTGAQNKIKAVEDEITIIKNQKCTYLFLKTKLASARE</sequence>
<gene>
    <name evidence="3" type="ORF">EEDITHA_LOCUS7299</name>
</gene>
<feature type="region of interest" description="Disordered" evidence="2">
    <location>
        <begin position="1"/>
        <end position="26"/>
    </location>
</feature>
<keyword evidence="1" id="KW-0175">Coiled coil</keyword>
<dbReference type="EMBL" id="CAKOGL010000010">
    <property type="protein sequence ID" value="CAH2091433.1"/>
    <property type="molecule type" value="Genomic_DNA"/>
</dbReference>
<proteinExistence type="predicted"/>